<dbReference type="Proteomes" id="UP000284706">
    <property type="component" value="Unassembled WGS sequence"/>
</dbReference>
<feature type="region of interest" description="Disordered" evidence="1">
    <location>
        <begin position="21"/>
        <end position="43"/>
    </location>
</feature>
<evidence type="ECO:0000256" key="1">
    <source>
        <dbReference type="SAM" id="MobiDB-lite"/>
    </source>
</evidence>
<organism evidence="2 3">
    <name type="scientific">Gymnopilus dilepis</name>
    <dbReference type="NCBI Taxonomy" id="231916"/>
    <lineage>
        <taxon>Eukaryota</taxon>
        <taxon>Fungi</taxon>
        <taxon>Dikarya</taxon>
        <taxon>Basidiomycota</taxon>
        <taxon>Agaricomycotina</taxon>
        <taxon>Agaricomycetes</taxon>
        <taxon>Agaricomycetidae</taxon>
        <taxon>Agaricales</taxon>
        <taxon>Agaricineae</taxon>
        <taxon>Hymenogastraceae</taxon>
        <taxon>Gymnopilus</taxon>
    </lineage>
</organism>
<dbReference type="InParanoid" id="A0A409XXV2"/>
<dbReference type="AlphaFoldDB" id="A0A409XXV2"/>
<gene>
    <name evidence="2" type="ORF">CVT26_008618</name>
</gene>
<protein>
    <submittedName>
        <fullName evidence="2">Uncharacterized protein</fullName>
    </submittedName>
</protein>
<keyword evidence="3" id="KW-1185">Reference proteome</keyword>
<proteinExistence type="predicted"/>
<name>A0A409XXV2_9AGAR</name>
<comment type="caution">
    <text evidence="2">The sequence shown here is derived from an EMBL/GenBank/DDBJ whole genome shotgun (WGS) entry which is preliminary data.</text>
</comment>
<dbReference type="EMBL" id="NHYE01001421">
    <property type="protein sequence ID" value="PPQ95589.1"/>
    <property type="molecule type" value="Genomic_DNA"/>
</dbReference>
<sequence>MAAPVMGERHRRYLFSHQSRPLNRYSHRAGPRQHCSPSTPSTKRYSSRPYAICYPPSLYQASHWALRCPKPGMAAPFGECHLEVSSLLSHLLEGDRGPLSRLETSSSSGGTNDSTIVCLNIPHSNKHHTHAPTSPARSIGSCAGRDLATTMIYLLYASELLASMLSASLSAPISSPWTLRCPKPGMAAPVGECHWESFPDSLGCFVRPKDRGMAAPSIGECHRRYSSVPLRQSLFALGGTSPTLNIMIYLLYAASCLSPMPCVSSLCVVSLHSNHFSLDPSVSKAQRASVEVDRGPLSHLVSSSSPVGTNDPKLCASKYLDCRTLSLSQAIKGVSDPGLPPGYCGHS</sequence>
<evidence type="ECO:0000313" key="3">
    <source>
        <dbReference type="Proteomes" id="UP000284706"/>
    </source>
</evidence>
<reference evidence="2 3" key="1">
    <citation type="journal article" date="2018" name="Evol. Lett.">
        <title>Horizontal gene cluster transfer increased hallucinogenic mushroom diversity.</title>
        <authorList>
            <person name="Reynolds H.T."/>
            <person name="Vijayakumar V."/>
            <person name="Gluck-Thaler E."/>
            <person name="Korotkin H.B."/>
            <person name="Matheny P.B."/>
            <person name="Slot J.C."/>
        </authorList>
    </citation>
    <scope>NUCLEOTIDE SEQUENCE [LARGE SCALE GENOMIC DNA]</scope>
    <source>
        <strain evidence="2 3">SRW20</strain>
    </source>
</reference>
<accession>A0A409XXV2</accession>
<evidence type="ECO:0000313" key="2">
    <source>
        <dbReference type="EMBL" id="PPQ95589.1"/>
    </source>
</evidence>